<accession>A0A8H7VWR4</accession>
<protein>
    <submittedName>
        <fullName evidence="1">Uncharacterized protein</fullName>
    </submittedName>
</protein>
<keyword evidence="2" id="KW-1185">Reference proteome</keyword>
<dbReference type="Proteomes" id="UP000613177">
    <property type="component" value="Unassembled WGS sequence"/>
</dbReference>
<organism evidence="1 2">
    <name type="scientific">Thamnidium elegans</name>
    <dbReference type="NCBI Taxonomy" id="101142"/>
    <lineage>
        <taxon>Eukaryota</taxon>
        <taxon>Fungi</taxon>
        <taxon>Fungi incertae sedis</taxon>
        <taxon>Mucoromycota</taxon>
        <taxon>Mucoromycotina</taxon>
        <taxon>Mucoromycetes</taxon>
        <taxon>Mucorales</taxon>
        <taxon>Mucorineae</taxon>
        <taxon>Mucoraceae</taxon>
        <taxon>Thamnidium</taxon>
    </lineage>
</organism>
<comment type="caution">
    <text evidence="1">The sequence shown here is derived from an EMBL/GenBank/DDBJ whole genome shotgun (WGS) entry which is preliminary data.</text>
</comment>
<reference evidence="1" key="1">
    <citation type="submission" date="2021-01" db="EMBL/GenBank/DDBJ databases">
        <title>Metabolic potential, ecology and presence of endohyphal bacteria is reflected in genomic diversity of Mucoromycotina.</title>
        <authorList>
            <person name="Muszewska A."/>
            <person name="Okrasinska A."/>
            <person name="Steczkiewicz K."/>
            <person name="Drgas O."/>
            <person name="Orlowska M."/>
            <person name="Perlinska-Lenart U."/>
            <person name="Aleksandrzak-Piekarczyk T."/>
            <person name="Szatraj K."/>
            <person name="Zielenkiewicz U."/>
            <person name="Pilsyk S."/>
            <person name="Malc E."/>
            <person name="Mieczkowski P."/>
            <person name="Kruszewska J.S."/>
            <person name="Biernat P."/>
            <person name="Pawlowska J."/>
        </authorList>
    </citation>
    <scope>NUCLEOTIDE SEQUENCE</scope>
    <source>
        <strain evidence="1">WA0000018081</strain>
    </source>
</reference>
<dbReference type="AlphaFoldDB" id="A0A8H7VWR4"/>
<evidence type="ECO:0000313" key="2">
    <source>
        <dbReference type="Proteomes" id="UP000613177"/>
    </source>
</evidence>
<name>A0A8H7VWR4_9FUNG</name>
<evidence type="ECO:0000313" key="1">
    <source>
        <dbReference type="EMBL" id="KAG2234247.1"/>
    </source>
</evidence>
<gene>
    <name evidence="1" type="ORF">INT48_001966</name>
</gene>
<sequence>MHTAHLTYYSTLTRDSQCENPSIEYDSYITYDKQKSNVLNWGDQTVDDNKQDIVQIDVSREILYQLFKKGKDCWDQDDLFTLTAVSYFIRLSLAELIEDSKGEIRDSDALHYVLVVPSEWEEEIREVLIRPIFVQANLISKDDHQDRILFCSDIESIYYRLSDPKNHCFTEMTRNTILGRIVAVEEDQVSIKLDLISIGNPLFDFSGSVTRPKIINSNEMSLTSDDVKNGIREFIKIKFSFDAQENTILNIMEELVNGTFIDIKDKDEASYLMKPFITDENISELDKHQEELIRSIRPFDICHEISKHLPNNLKQLLPNDLVKKYSIVKFTDEYTSEIESDEVLLQWSRFLFEYNRISVSSNYIVPKSPLDKYIDNRDIINGTFRYSVNAIQDSSIYSKPRILLTDHSAISSSIFLNSKPDAIMNIDILLDSTVLSFSLLDENGLVKEIWDHDYFVPDIGLRSLGLFFTFSDVTILNVKNSKTPKIAGGNENIKTGYAITIEKALLQRLLVTEDELRDMIYASNLVQEDDSYKKLRITTQGEGLLPVIQQSFKLQFPLKSFFMVSQLHIDYVQLTLNQVVTESSSDHEDQETIIIQEEIIPIPNIYDSLCFNMWSNITENNSLIQLCDTHKGYNDNELLDIFSLENQAEFTNNLKEYISKDILNKNLITQKADKTTLYLSKSYDETDYFMYEQRIDLNHYTIPRLLNQLRQPILQQEPCSYKGFQVGVLRQVYSENFGFGFEDSSDNIPIVLKSNREDTNAILIDDEKVFPLFKKGDKMKENQLNRVFYLNLNREYDDIFLSLRFFKLKPFASFKFGEPIGLEHTTERFGERLYLGIINKLKNNQDVPYMISTVYHGYSSSLYLKLKAVGGKTEIPYITILAESMTLCRF</sequence>
<dbReference type="EMBL" id="JAEPRE010000058">
    <property type="protein sequence ID" value="KAG2234247.1"/>
    <property type="molecule type" value="Genomic_DNA"/>
</dbReference>
<proteinExistence type="predicted"/>